<proteinExistence type="predicted"/>
<organism evidence="1">
    <name type="scientific">marine sediment metagenome</name>
    <dbReference type="NCBI Taxonomy" id="412755"/>
    <lineage>
        <taxon>unclassified sequences</taxon>
        <taxon>metagenomes</taxon>
        <taxon>ecological metagenomes</taxon>
    </lineage>
</organism>
<accession>A0A0F9P901</accession>
<name>A0A0F9P901_9ZZZZ</name>
<gene>
    <name evidence="1" type="ORF">LCGC14_0855410</name>
</gene>
<reference evidence="1" key="1">
    <citation type="journal article" date="2015" name="Nature">
        <title>Complex archaea that bridge the gap between prokaryotes and eukaryotes.</title>
        <authorList>
            <person name="Spang A."/>
            <person name="Saw J.H."/>
            <person name="Jorgensen S.L."/>
            <person name="Zaremba-Niedzwiedzka K."/>
            <person name="Martijn J."/>
            <person name="Lind A.E."/>
            <person name="van Eijk R."/>
            <person name="Schleper C."/>
            <person name="Guy L."/>
            <person name="Ettema T.J."/>
        </authorList>
    </citation>
    <scope>NUCLEOTIDE SEQUENCE</scope>
</reference>
<dbReference type="AlphaFoldDB" id="A0A0F9P901"/>
<protein>
    <submittedName>
        <fullName evidence="1">Uncharacterized protein</fullName>
    </submittedName>
</protein>
<comment type="caution">
    <text evidence="1">The sequence shown here is derived from an EMBL/GenBank/DDBJ whole genome shotgun (WGS) entry which is preliminary data.</text>
</comment>
<evidence type="ECO:0000313" key="1">
    <source>
        <dbReference type="EMBL" id="KKN28305.1"/>
    </source>
</evidence>
<dbReference type="EMBL" id="LAZR01002573">
    <property type="protein sequence ID" value="KKN28305.1"/>
    <property type="molecule type" value="Genomic_DNA"/>
</dbReference>
<sequence>MSGVVRLSSDEVSSFYVKYRCLCKYVNEKSRIYKKTYTLTTALEADWPKCPLCGADLSIEYMEYDYS</sequence>